<keyword evidence="2" id="KW-0418">Kinase</keyword>
<name>A0A316EBI3_9BACT</name>
<reference evidence="2 3" key="1">
    <citation type="submission" date="2018-05" db="EMBL/GenBank/DDBJ databases">
        <title>Genomic Encyclopedia of Archaeal and Bacterial Type Strains, Phase II (KMG-II): from individual species to whole genera.</title>
        <authorList>
            <person name="Goeker M."/>
        </authorList>
    </citation>
    <scope>NUCLEOTIDE SEQUENCE [LARGE SCALE GENOMIC DNA]</scope>
    <source>
        <strain evidence="2 3">DSM 22214</strain>
    </source>
</reference>
<dbReference type="InterPro" id="IPR017508">
    <property type="entry name" value="HipA_N1"/>
</dbReference>
<dbReference type="Proteomes" id="UP000245489">
    <property type="component" value="Unassembled WGS sequence"/>
</dbReference>
<accession>A0A316EBI3</accession>
<keyword evidence="2" id="KW-0808">Transferase</keyword>
<dbReference type="GO" id="GO:0016301">
    <property type="term" value="F:kinase activity"/>
    <property type="evidence" value="ECO:0007669"/>
    <property type="project" value="UniProtKB-KW"/>
</dbReference>
<dbReference type="RefSeq" id="WP_109741766.1">
    <property type="nucleotide sequence ID" value="NZ_QGGO01000004.1"/>
</dbReference>
<evidence type="ECO:0000313" key="3">
    <source>
        <dbReference type="Proteomes" id="UP000245489"/>
    </source>
</evidence>
<dbReference type="NCBIfam" id="TIGR03071">
    <property type="entry name" value="couple_hipA"/>
    <property type="match status" value="1"/>
</dbReference>
<protein>
    <submittedName>
        <fullName evidence="2">Serine/threonine-protein kinase HipA</fullName>
    </submittedName>
</protein>
<dbReference type="AlphaFoldDB" id="A0A316EBI3"/>
<comment type="caution">
    <text evidence="2">The sequence shown here is derived from an EMBL/GenBank/DDBJ whole genome shotgun (WGS) entry which is preliminary data.</text>
</comment>
<feature type="domain" description="HipA N-terminal subdomain 1" evidence="1">
    <location>
        <begin position="6"/>
        <end position="102"/>
    </location>
</feature>
<dbReference type="OrthoDB" id="196808at2"/>
<organism evidence="2 3">
    <name type="scientific">Arcicella aurantiaca</name>
    <dbReference type="NCBI Taxonomy" id="591202"/>
    <lineage>
        <taxon>Bacteria</taxon>
        <taxon>Pseudomonadati</taxon>
        <taxon>Bacteroidota</taxon>
        <taxon>Cytophagia</taxon>
        <taxon>Cytophagales</taxon>
        <taxon>Flectobacillaceae</taxon>
        <taxon>Arcicella</taxon>
    </lineage>
</organism>
<evidence type="ECO:0000259" key="1">
    <source>
        <dbReference type="Pfam" id="PF13657"/>
    </source>
</evidence>
<sequence length="107" mass="12229">MRKAIVNFKGMPAGIVEENETGFVFRYDDDYFHNPTQRAISLTLPKTQQAYYHTSLFPVFYNMLPEGANKEILCRVLRIDENDFFGLLLATAQYDTIGAITITPTND</sequence>
<dbReference type="Pfam" id="PF13657">
    <property type="entry name" value="Couple_hipA"/>
    <property type="match status" value="1"/>
</dbReference>
<dbReference type="EMBL" id="QGGO01000004">
    <property type="protein sequence ID" value="PWK28207.1"/>
    <property type="molecule type" value="Genomic_DNA"/>
</dbReference>
<gene>
    <name evidence="2" type="ORF">LV89_00988</name>
</gene>
<keyword evidence="3" id="KW-1185">Reference proteome</keyword>
<evidence type="ECO:0000313" key="2">
    <source>
        <dbReference type="EMBL" id="PWK28207.1"/>
    </source>
</evidence>
<proteinExistence type="predicted"/>